<organism evidence="1 2">
    <name type="scientific">Saccharopolyspora spinosa</name>
    <dbReference type="NCBI Taxonomy" id="60894"/>
    <lineage>
        <taxon>Bacteria</taxon>
        <taxon>Bacillati</taxon>
        <taxon>Actinomycetota</taxon>
        <taxon>Actinomycetes</taxon>
        <taxon>Pseudonocardiales</taxon>
        <taxon>Pseudonocardiaceae</taxon>
        <taxon>Saccharopolyspora</taxon>
    </lineage>
</organism>
<reference evidence="1" key="1">
    <citation type="submission" date="2017-12" db="EMBL/GenBank/DDBJ databases">
        <title>Sequencing the genomes of 1000 Actinobacteria strains.</title>
        <authorList>
            <person name="Klenk H.-P."/>
        </authorList>
    </citation>
    <scope>NUCLEOTIDE SEQUENCE [LARGE SCALE GENOMIC DNA]</scope>
    <source>
        <strain evidence="1">DSM 44228</strain>
    </source>
</reference>
<accession>A0A2N3XXP3</accession>
<evidence type="ECO:0008006" key="3">
    <source>
        <dbReference type="Google" id="ProtNLM"/>
    </source>
</evidence>
<dbReference type="EMBL" id="PJNB01000001">
    <property type="protein sequence ID" value="PKW15400.1"/>
    <property type="molecule type" value="Genomic_DNA"/>
</dbReference>
<comment type="caution">
    <text evidence="1">The sequence shown here is derived from an EMBL/GenBank/DDBJ whole genome shotgun (WGS) entry which is preliminary data.</text>
</comment>
<evidence type="ECO:0000313" key="2">
    <source>
        <dbReference type="Proteomes" id="UP000233786"/>
    </source>
</evidence>
<dbReference type="AlphaFoldDB" id="A0A2N3XXP3"/>
<name>A0A2N3XXP3_SACSN</name>
<gene>
    <name evidence="1" type="ORF">A8926_3100</name>
</gene>
<dbReference type="STRING" id="994479.GCA_000194155_02341"/>
<evidence type="ECO:0000313" key="1">
    <source>
        <dbReference type="EMBL" id="PKW15400.1"/>
    </source>
</evidence>
<protein>
    <recommendedName>
        <fullName evidence="3">Excreted virulence factor EspC (Type VII ESX diderm)</fullName>
    </recommendedName>
</protein>
<dbReference type="Proteomes" id="UP000233786">
    <property type="component" value="Unassembled WGS sequence"/>
</dbReference>
<proteinExistence type="predicted"/>
<keyword evidence="2" id="KW-1185">Reference proteome</keyword>
<dbReference type="RefSeq" id="WP_010694792.1">
    <property type="nucleotide sequence ID" value="NZ_CP061007.1"/>
</dbReference>
<sequence length="102" mass="11060">MSGFEVIIEALRTNVILLSEAESRWRNALHAVNGNLLASDDLGLLGKQDGIVLSCNEAAADLELGLRKGADNLHSAAEALRAVADDQERRQQEIVAQFGHLR</sequence>